<keyword evidence="2" id="KW-1185">Reference proteome</keyword>
<comment type="caution">
    <text evidence="1">The sequence shown here is derived from an EMBL/GenBank/DDBJ whole genome shotgun (WGS) entry which is preliminary data.</text>
</comment>
<dbReference type="Proteomes" id="UP000789572">
    <property type="component" value="Unassembled WGS sequence"/>
</dbReference>
<sequence>MGVFDMSPATELNADVINLIFEYKDDILRNKTIRNKCRALITTYIKCLPLDRQLFYHKVDVIEKPSYPRHQHEQYLRSLTIIHFIGALNATNYHQIADSHGVFYHDLITLLVTGKKQLQMLHIEDTDFHIFKEFLSPSLKSLRLDMKYYINEDISHLINNLSNIESLFILFAKPEIDYDLLENMGRIKESLVRLDIEGDLGKIDFKFLHIERI</sequence>
<protein>
    <submittedName>
        <fullName evidence="1">10166_t:CDS:1</fullName>
    </submittedName>
</protein>
<evidence type="ECO:0000313" key="2">
    <source>
        <dbReference type="Proteomes" id="UP000789572"/>
    </source>
</evidence>
<reference evidence="1" key="1">
    <citation type="submission" date="2021-06" db="EMBL/GenBank/DDBJ databases">
        <authorList>
            <person name="Kallberg Y."/>
            <person name="Tangrot J."/>
            <person name="Rosling A."/>
        </authorList>
    </citation>
    <scope>NUCLEOTIDE SEQUENCE</scope>
    <source>
        <strain evidence="1">IA702</strain>
    </source>
</reference>
<accession>A0A9N9DFU6</accession>
<proteinExistence type="predicted"/>
<organism evidence="1 2">
    <name type="scientific">Paraglomus occultum</name>
    <dbReference type="NCBI Taxonomy" id="144539"/>
    <lineage>
        <taxon>Eukaryota</taxon>
        <taxon>Fungi</taxon>
        <taxon>Fungi incertae sedis</taxon>
        <taxon>Mucoromycota</taxon>
        <taxon>Glomeromycotina</taxon>
        <taxon>Glomeromycetes</taxon>
        <taxon>Paraglomerales</taxon>
        <taxon>Paraglomeraceae</taxon>
        <taxon>Paraglomus</taxon>
    </lineage>
</organism>
<dbReference type="OrthoDB" id="2338937at2759"/>
<gene>
    <name evidence="1" type="ORF">POCULU_LOCUS9203</name>
</gene>
<dbReference type="AlphaFoldDB" id="A0A9N9DFU6"/>
<dbReference type="EMBL" id="CAJVPJ010003211">
    <property type="protein sequence ID" value="CAG8636799.1"/>
    <property type="molecule type" value="Genomic_DNA"/>
</dbReference>
<name>A0A9N9DFU6_9GLOM</name>
<evidence type="ECO:0000313" key="1">
    <source>
        <dbReference type="EMBL" id="CAG8636799.1"/>
    </source>
</evidence>